<evidence type="ECO:0000313" key="4">
    <source>
        <dbReference type="Proteomes" id="UP000195877"/>
    </source>
</evidence>
<organism evidence="3 5">
    <name type="scientific">Xanthomonas fragariae</name>
    <dbReference type="NCBI Taxonomy" id="48664"/>
    <lineage>
        <taxon>Bacteria</taxon>
        <taxon>Pseudomonadati</taxon>
        <taxon>Pseudomonadota</taxon>
        <taxon>Gammaproteobacteria</taxon>
        <taxon>Lysobacterales</taxon>
        <taxon>Lysobacteraceae</taxon>
        <taxon>Xanthomonas</taxon>
    </lineage>
</organism>
<name>A0A1Y6GWC3_9XANT</name>
<dbReference type="Proteomes" id="UP000195953">
    <property type="component" value="Chromosome 1"/>
</dbReference>
<dbReference type="EMBL" id="LT853882">
    <property type="protein sequence ID" value="SMQ98117.1"/>
    <property type="molecule type" value="Genomic_DNA"/>
</dbReference>
<evidence type="ECO:0000313" key="5">
    <source>
        <dbReference type="Proteomes" id="UP000195953"/>
    </source>
</evidence>
<evidence type="ECO:0000313" key="2">
    <source>
        <dbReference type="EMBL" id="SMQ98117.1"/>
    </source>
</evidence>
<evidence type="ECO:0000313" key="3">
    <source>
        <dbReference type="EMBL" id="SMR04419.1"/>
    </source>
</evidence>
<evidence type="ECO:0000256" key="1">
    <source>
        <dbReference type="SAM" id="MobiDB-lite"/>
    </source>
</evidence>
<dbReference type="Proteomes" id="UP000195877">
    <property type="component" value="Chromosome 1"/>
</dbReference>
<dbReference type="EMBL" id="LT853885">
    <property type="protein sequence ID" value="SMR04419.1"/>
    <property type="molecule type" value="Genomic_DNA"/>
</dbReference>
<dbReference type="AlphaFoldDB" id="A0A1Y6GWC3"/>
<accession>A0A1Y6GWC3</accession>
<proteinExistence type="predicted"/>
<reference evidence="3 5" key="2">
    <citation type="submission" date="2017-05" db="EMBL/GenBank/DDBJ databases">
        <authorList>
            <person name="Song R."/>
            <person name="Chenine A.L."/>
            <person name="Ruprecht R.M."/>
        </authorList>
    </citation>
    <scope>NUCLEOTIDE SEQUENCE [LARGE SCALE GENOMIC DNA]</scope>
    <source>
        <strain evidence="3">PD5205</strain>
    </source>
</reference>
<feature type="region of interest" description="Disordered" evidence="1">
    <location>
        <begin position="13"/>
        <end position="33"/>
    </location>
</feature>
<gene>
    <name evidence="3" type="ORF">PD5205_03137</name>
    <name evidence="2" type="ORF">PD885_00858</name>
</gene>
<keyword evidence="4" id="KW-1185">Reference proteome</keyword>
<sequence>MRLNALTRCLKHLPEEHDRKGPGSSEGKPSLQTHLLSEEIEGYISDLKRRKVTLTHIQSSEQTLGIMLAVVEDKTISSITSTDIRNTLDN</sequence>
<protein>
    <submittedName>
        <fullName evidence="3">Uncharacterized protein</fullName>
    </submittedName>
</protein>
<reference evidence="2 4" key="1">
    <citation type="submission" date="2017-05" db="EMBL/GenBank/DDBJ databases">
        <authorList>
            <person name="Blom J."/>
        </authorList>
    </citation>
    <scope>NUCLEOTIDE SEQUENCE [LARGE SCALE GENOMIC DNA]</scope>
    <source>
        <strain evidence="2">PD885</strain>
    </source>
</reference>